<dbReference type="EMBL" id="JBHRWO010000015">
    <property type="protein sequence ID" value="MFC3494244.1"/>
    <property type="molecule type" value="Genomic_DNA"/>
</dbReference>
<proteinExistence type="predicted"/>
<name>A0ABV7Q069_9ACTN</name>
<dbReference type="RefSeq" id="WP_387977822.1">
    <property type="nucleotide sequence ID" value="NZ_JBHRWO010000015.1"/>
</dbReference>
<evidence type="ECO:0008006" key="3">
    <source>
        <dbReference type="Google" id="ProtNLM"/>
    </source>
</evidence>
<protein>
    <recommendedName>
        <fullName evidence="3">Transcriptional coactivator p15 (PC4) C-terminal domain-containing protein</fullName>
    </recommendedName>
</protein>
<evidence type="ECO:0000313" key="2">
    <source>
        <dbReference type="Proteomes" id="UP001595712"/>
    </source>
</evidence>
<dbReference type="Proteomes" id="UP001595712">
    <property type="component" value="Unassembled WGS sequence"/>
</dbReference>
<reference evidence="2" key="1">
    <citation type="journal article" date="2019" name="Int. J. Syst. Evol. Microbiol.">
        <title>The Global Catalogue of Microorganisms (GCM) 10K type strain sequencing project: providing services to taxonomists for standard genome sequencing and annotation.</title>
        <authorList>
            <consortium name="The Broad Institute Genomics Platform"/>
            <consortium name="The Broad Institute Genome Sequencing Center for Infectious Disease"/>
            <person name="Wu L."/>
            <person name="Ma J."/>
        </authorList>
    </citation>
    <scope>NUCLEOTIDE SEQUENCE [LARGE SCALE GENOMIC DNA]</scope>
    <source>
        <strain evidence="2">CGMCC 4.7396</strain>
    </source>
</reference>
<sequence>MTSLGAFDFDGMTVEVESLRSRTLSYEVFWLHRTAPEPKGTLAIRRPTGIALANQVALDPFALDAALADFLKKRSDGFG</sequence>
<keyword evidence="2" id="KW-1185">Reference proteome</keyword>
<evidence type="ECO:0000313" key="1">
    <source>
        <dbReference type="EMBL" id="MFC3494244.1"/>
    </source>
</evidence>
<organism evidence="1 2">
    <name type="scientific">Glycomyces rhizosphaerae</name>
    <dbReference type="NCBI Taxonomy" id="2054422"/>
    <lineage>
        <taxon>Bacteria</taxon>
        <taxon>Bacillati</taxon>
        <taxon>Actinomycetota</taxon>
        <taxon>Actinomycetes</taxon>
        <taxon>Glycomycetales</taxon>
        <taxon>Glycomycetaceae</taxon>
        <taxon>Glycomyces</taxon>
    </lineage>
</organism>
<gene>
    <name evidence="1" type="ORF">ACFO8M_17310</name>
</gene>
<accession>A0ABV7Q069</accession>
<comment type="caution">
    <text evidence="1">The sequence shown here is derived from an EMBL/GenBank/DDBJ whole genome shotgun (WGS) entry which is preliminary data.</text>
</comment>